<proteinExistence type="predicted"/>
<accession>A0A8B6FKY6</accession>
<dbReference type="EMBL" id="UYJE01006842">
    <property type="protein sequence ID" value="VDI49567.1"/>
    <property type="molecule type" value="Genomic_DNA"/>
</dbReference>
<comment type="caution">
    <text evidence="1">The sequence shown here is derived from an EMBL/GenBank/DDBJ whole genome shotgun (WGS) entry which is preliminary data.</text>
</comment>
<organism evidence="1 2">
    <name type="scientific">Mytilus galloprovincialis</name>
    <name type="common">Mediterranean mussel</name>
    <dbReference type="NCBI Taxonomy" id="29158"/>
    <lineage>
        <taxon>Eukaryota</taxon>
        <taxon>Metazoa</taxon>
        <taxon>Spiralia</taxon>
        <taxon>Lophotrochozoa</taxon>
        <taxon>Mollusca</taxon>
        <taxon>Bivalvia</taxon>
        <taxon>Autobranchia</taxon>
        <taxon>Pteriomorphia</taxon>
        <taxon>Mytilida</taxon>
        <taxon>Mytiloidea</taxon>
        <taxon>Mytilidae</taxon>
        <taxon>Mytilinae</taxon>
        <taxon>Mytilus</taxon>
    </lineage>
</organism>
<name>A0A8B6FKY6_MYTGA</name>
<gene>
    <name evidence="1" type="ORF">MGAL_10B054824</name>
</gene>
<dbReference type="Proteomes" id="UP000596742">
    <property type="component" value="Unassembled WGS sequence"/>
</dbReference>
<dbReference type="AlphaFoldDB" id="A0A8B6FKY6"/>
<evidence type="ECO:0000313" key="2">
    <source>
        <dbReference type="Proteomes" id="UP000596742"/>
    </source>
</evidence>
<reference evidence="1" key="1">
    <citation type="submission" date="2018-11" db="EMBL/GenBank/DDBJ databases">
        <authorList>
            <person name="Alioto T."/>
            <person name="Alioto T."/>
        </authorList>
    </citation>
    <scope>NUCLEOTIDE SEQUENCE</scope>
</reference>
<dbReference type="OrthoDB" id="5838062at2759"/>
<sequence length="143" mass="15297">MGLQFGTDLINSIIKTDHKVGTVTMAMPITTVTSLQAATISTTGQELLVKTTLKPCVDEPLINCKDPAICHSPFRGSCPLSCEMCVPVTTTKPCADNKLVQCQDPTVCSSILKQYCPVSCNLCDSKLLTTKPPTPTGWLHVDG</sequence>
<keyword evidence="2" id="KW-1185">Reference proteome</keyword>
<evidence type="ECO:0000313" key="1">
    <source>
        <dbReference type="EMBL" id="VDI49567.1"/>
    </source>
</evidence>
<protein>
    <recommendedName>
        <fullName evidence="3">ShKT domain-containing protein</fullName>
    </recommendedName>
</protein>
<evidence type="ECO:0008006" key="3">
    <source>
        <dbReference type="Google" id="ProtNLM"/>
    </source>
</evidence>